<comment type="caution">
    <text evidence="2">The sequence shown here is derived from an EMBL/GenBank/DDBJ whole genome shotgun (WGS) entry which is preliminary data.</text>
</comment>
<dbReference type="EMBL" id="MKGL01000580">
    <property type="protein sequence ID" value="RNE97283.1"/>
    <property type="molecule type" value="Genomic_DNA"/>
</dbReference>
<dbReference type="RefSeq" id="XP_029234046.1">
    <property type="nucleotide sequence ID" value="XM_029386206.1"/>
</dbReference>
<keyword evidence="3" id="KW-1185">Reference proteome</keyword>
<evidence type="ECO:0000313" key="3">
    <source>
        <dbReference type="Proteomes" id="UP000283634"/>
    </source>
</evidence>
<protein>
    <submittedName>
        <fullName evidence="2">Uncharacterized protein</fullName>
    </submittedName>
</protein>
<organism evidence="2 3">
    <name type="scientific">Trypanosoma rangeli</name>
    <dbReference type="NCBI Taxonomy" id="5698"/>
    <lineage>
        <taxon>Eukaryota</taxon>
        <taxon>Discoba</taxon>
        <taxon>Euglenozoa</taxon>
        <taxon>Kinetoplastea</taxon>
        <taxon>Metakinetoplastina</taxon>
        <taxon>Trypanosomatida</taxon>
        <taxon>Trypanosomatidae</taxon>
        <taxon>Trypanosoma</taxon>
        <taxon>Herpetosoma</taxon>
    </lineage>
</organism>
<accession>A0A3R7R7E8</accession>
<dbReference type="Proteomes" id="UP000283634">
    <property type="component" value="Unassembled WGS sequence"/>
</dbReference>
<dbReference type="AlphaFoldDB" id="A0A3R7R7E8"/>
<feature type="region of interest" description="Disordered" evidence="1">
    <location>
        <begin position="34"/>
        <end position="62"/>
    </location>
</feature>
<feature type="non-terminal residue" evidence="2">
    <location>
        <position position="1"/>
    </location>
</feature>
<sequence length="123" mass="13048">TQQRQSDGVSVSEGLVVPTCPPCEQQHVVKRNCSISPSPRAAPVESSPPLPPAADASQSFRLSRNHSCESIASGTFAGGDFSICEGIAEDADGASVGNTRRVRRGVTSRNVVHRDDLETMESR</sequence>
<dbReference type="GeneID" id="40333460"/>
<reference evidence="2 3" key="1">
    <citation type="journal article" date="2018" name="BMC Genomics">
        <title>Genomic comparison of Trypanosoma conorhini and Trypanosoma rangeli to Trypanosoma cruzi strains of high and low virulence.</title>
        <authorList>
            <person name="Bradwell K.R."/>
            <person name="Koparde V.N."/>
            <person name="Matveyev A.V."/>
            <person name="Serrano M.G."/>
            <person name="Alves J.M."/>
            <person name="Parikh H."/>
            <person name="Huang B."/>
            <person name="Lee V."/>
            <person name="Espinosa-Alvarez O."/>
            <person name="Ortiz P.A."/>
            <person name="Costa-Martins A.G."/>
            <person name="Teixeira M.M."/>
            <person name="Buck G.A."/>
        </authorList>
    </citation>
    <scope>NUCLEOTIDE SEQUENCE [LARGE SCALE GENOMIC DNA]</scope>
    <source>
        <strain evidence="2 3">AM80</strain>
    </source>
</reference>
<evidence type="ECO:0000313" key="2">
    <source>
        <dbReference type="EMBL" id="RNE97283.1"/>
    </source>
</evidence>
<proteinExistence type="predicted"/>
<evidence type="ECO:0000256" key="1">
    <source>
        <dbReference type="SAM" id="MobiDB-lite"/>
    </source>
</evidence>
<gene>
    <name evidence="2" type="ORF">TraAM80_09527</name>
</gene>
<name>A0A3R7R7E8_TRYRA</name>